<dbReference type="SUPFAM" id="SSF53756">
    <property type="entry name" value="UDP-Glycosyltransferase/glycogen phosphorylase"/>
    <property type="match status" value="1"/>
</dbReference>
<organism evidence="4 5">
    <name type="scientific">Dyadobacter jiangsuensis</name>
    <dbReference type="NCBI Taxonomy" id="1591085"/>
    <lineage>
        <taxon>Bacteria</taxon>
        <taxon>Pseudomonadati</taxon>
        <taxon>Bacteroidota</taxon>
        <taxon>Cytophagia</taxon>
        <taxon>Cytophagales</taxon>
        <taxon>Spirosomataceae</taxon>
        <taxon>Dyadobacter</taxon>
    </lineage>
</organism>
<protein>
    <submittedName>
        <fullName evidence="4">Glycosyltransferase involved in cell wall biosynthesis</fullName>
    </submittedName>
</protein>
<accession>A0A2P8FLX5</accession>
<dbReference type="EMBL" id="PYAS01000019">
    <property type="protein sequence ID" value="PSL22713.1"/>
    <property type="molecule type" value="Genomic_DNA"/>
</dbReference>
<dbReference type="AlphaFoldDB" id="A0A2P8FLX5"/>
<dbReference type="InterPro" id="IPR001296">
    <property type="entry name" value="Glyco_trans_1"/>
</dbReference>
<dbReference type="Pfam" id="PF00534">
    <property type="entry name" value="Glycos_transf_1"/>
    <property type="match status" value="1"/>
</dbReference>
<evidence type="ECO:0000256" key="1">
    <source>
        <dbReference type="ARBA" id="ARBA00022679"/>
    </source>
</evidence>
<feature type="domain" description="Glycosyl transferase family 1" evidence="2">
    <location>
        <begin position="177"/>
        <end position="338"/>
    </location>
</feature>
<dbReference type="GO" id="GO:0009103">
    <property type="term" value="P:lipopolysaccharide biosynthetic process"/>
    <property type="evidence" value="ECO:0007669"/>
    <property type="project" value="TreeGrafter"/>
</dbReference>
<keyword evidence="1 4" id="KW-0808">Transferase</keyword>
<evidence type="ECO:0000259" key="3">
    <source>
        <dbReference type="Pfam" id="PF13439"/>
    </source>
</evidence>
<keyword evidence="5" id="KW-1185">Reference proteome</keyword>
<sequence length="360" mass="41412">MNNHFMLKRILIDCERMRHPHTGLYHYCLQLGNSILKKAGGDKEKIAFYLPTSAEHAFGENANYVSQHFIHKLFFPDTKSVDIWHCTYQGSRYYPFGKKVSVVLTVHDLNFLYDGNRSEKRISKYLSRLQLKIDRADHVVAISYYVLEDLKKYLELGDKPTSVIYNGCNIEDTGIINAPEKPVEQPFLFTIGTIVGKKNFHVLPALLVGNDLKLVIAGIESSQEYKKTIIREAQKLNVLDRLIFTGPVSENDKKWYLSNCTAFVFPSIAEGFGLPVIEAMYYGKPVVLSRCTSLPEIGGDCAYYFDNFEPEHMRNVLNASLEDYNKTKPRERIRERARFFSWDRAASEYLDLYRSLANSV</sequence>
<dbReference type="InterPro" id="IPR028098">
    <property type="entry name" value="Glyco_trans_4-like_N"/>
</dbReference>
<comment type="caution">
    <text evidence="4">The sequence shown here is derived from an EMBL/GenBank/DDBJ whole genome shotgun (WGS) entry which is preliminary data.</text>
</comment>
<dbReference type="GO" id="GO:0016757">
    <property type="term" value="F:glycosyltransferase activity"/>
    <property type="evidence" value="ECO:0007669"/>
    <property type="project" value="InterPro"/>
</dbReference>
<dbReference type="Gene3D" id="3.40.50.2000">
    <property type="entry name" value="Glycogen Phosphorylase B"/>
    <property type="match status" value="2"/>
</dbReference>
<dbReference type="PANTHER" id="PTHR46401:SF2">
    <property type="entry name" value="GLYCOSYLTRANSFERASE WBBK-RELATED"/>
    <property type="match status" value="1"/>
</dbReference>
<proteinExistence type="predicted"/>
<dbReference type="Pfam" id="PF13439">
    <property type="entry name" value="Glyco_transf_4"/>
    <property type="match status" value="1"/>
</dbReference>
<reference evidence="4 5" key="1">
    <citation type="submission" date="2018-03" db="EMBL/GenBank/DDBJ databases">
        <title>Genomic Encyclopedia of Archaeal and Bacterial Type Strains, Phase II (KMG-II): from individual species to whole genera.</title>
        <authorList>
            <person name="Goeker M."/>
        </authorList>
    </citation>
    <scope>NUCLEOTIDE SEQUENCE [LARGE SCALE GENOMIC DNA]</scope>
    <source>
        <strain evidence="4 5">DSM 29057</strain>
    </source>
</reference>
<evidence type="ECO:0000259" key="2">
    <source>
        <dbReference type="Pfam" id="PF00534"/>
    </source>
</evidence>
<feature type="domain" description="Glycosyltransferase subfamily 4-like N-terminal" evidence="3">
    <location>
        <begin position="81"/>
        <end position="171"/>
    </location>
</feature>
<dbReference type="CDD" id="cd03809">
    <property type="entry name" value="GT4_MtfB-like"/>
    <property type="match status" value="1"/>
</dbReference>
<gene>
    <name evidence="4" type="ORF">CLV60_11971</name>
</gene>
<evidence type="ECO:0000313" key="4">
    <source>
        <dbReference type="EMBL" id="PSL22713.1"/>
    </source>
</evidence>
<evidence type="ECO:0000313" key="5">
    <source>
        <dbReference type="Proteomes" id="UP000241964"/>
    </source>
</evidence>
<dbReference type="PANTHER" id="PTHR46401">
    <property type="entry name" value="GLYCOSYLTRANSFERASE WBBK-RELATED"/>
    <property type="match status" value="1"/>
</dbReference>
<dbReference type="Proteomes" id="UP000241964">
    <property type="component" value="Unassembled WGS sequence"/>
</dbReference>
<name>A0A2P8FLX5_9BACT</name>